<evidence type="ECO:0000259" key="2">
    <source>
        <dbReference type="Pfam" id="PF16694"/>
    </source>
</evidence>
<protein>
    <recommendedName>
        <fullName evidence="2">Cytochrome P460 domain-containing protein</fullName>
    </recommendedName>
</protein>
<comment type="caution">
    <text evidence="3">The sequence shown here is derived from an EMBL/GenBank/DDBJ whole genome shotgun (WGS) entry which is preliminary data.</text>
</comment>
<keyword evidence="1" id="KW-0732">Signal</keyword>
<name>A0A7W8E2B4_9BACT</name>
<dbReference type="AlphaFoldDB" id="A0A7W8E2B4"/>
<accession>A0A7W8E2B4</accession>
<organism evidence="3 4">
    <name type="scientific">Granulicella aggregans</name>
    <dbReference type="NCBI Taxonomy" id="474949"/>
    <lineage>
        <taxon>Bacteria</taxon>
        <taxon>Pseudomonadati</taxon>
        <taxon>Acidobacteriota</taxon>
        <taxon>Terriglobia</taxon>
        <taxon>Terriglobales</taxon>
        <taxon>Acidobacteriaceae</taxon>
        <taxon>Granulicella</taxon>
    </lineage>
</organism>
<evidence type="ECO:0000313" key="4">
    <source>
        <dbReference type="Proteomes" id="UP000540989"/>
    </source>
</evidence>
<evidence type="ECO:0000256" key="1">
    <source>
        <dbReference type="SAM" id="SignalP"/>
    </source>
</evidence>
<dbReference type="InterPro" id="IPR038142">
    <property type="entry name" value="Cytochrome_P460_sp"/>
</dbReference>
<dbReference type="CDD" id="cd20751">
    <property type="entry name" value="cyt_P460_Ne-like"/>
    <property type="match status" value="1"/>
</dbReference>
<dbReference type="Gene3D" id="3.50.70.20">
    <property type="entry name" value="Cytochrome P460"/>
    <property type="match status" value="1"/>
</dbReference>
<dbReference type="Proteomes" id="UP000540989">
    <property type="component" value="Unassembled WGS sequence"/>
</dbReference>
<feature type="chain" id="PRO_5030718747" description="Cytochrome P460 domain-containing protein" evidence="1">
    <location>
        <begin position="19"/>
        <end position="208"/>
    </location>
</feature>
<reference evidence="3 4" key="1">
    <citation type="submission" date="2020-08" db="EMBL/GenBank/DDBJ databases">
        <title>Genomic Encyclopedia of Type Strains, Phase IV (KMG-V): Genome sequencing to study the core and pangenomes of soil and plant-associated prokaryotes.</title>
        <authorList>
            <person name="Whitman W."/>
        </authorList>
    </citation>
    <scope>NUCLEOTIDE SEQUENCE [LARGE SCALE GENOMIC DNA]</scope>
    <source>
        <strain evidence="3 4">M8UP14</strain>
    </source>
</reference>
<dbReference type="RefSeq" id="WP_246408635.1">
    <property type="nucleotide sequence ID" value="NZ_JACHIP010000001.1"/>
</dbReference>
<proteinExistence type="predicted"/>
<dbReference type="InterPro" id="IPR032033">
    <property type="entry name" value="Cytochrome_P460"/>
</dbReference>
<sequence>MQIRLMISLAMASTMLFAVVCPDSVAPVSASDGPVITADKELQFPAQYREWVYLGSGVDMSYNTKEDASDHSMFNTVFVNPSSYRVFMKSGTWPDGTALVLENSGAVHGGEHQASLNRHGLTQTGEIMGLEVHVKDSSLPGGWGFYSFDGMKAARIIPQAAPCYSCHQQHAAVDTTFVQFYPTLLAVAKDKATLSKAYVSEMVEGTKK</sequence>
<feature type="domain" description="Cytochrome P460" evidence="2">
    <location>
        <begin position="45"/>
        <end position="177"/>
    </location>
</feature>
<keyword evidence="4" id="KW-1185">Reference proteome</keyword>
<evidence type="ECO:0000313" key="3">
    <source>
        <dbReference type="EMBL" id="MBB5056176.1"/>
    </source>
</evidence>
<gene>
    <name evidence="3" type="ORF">HDF16_000845</name>
</gene>
<dbReference type="Pfam" id="PF16694">
    <property type="entry name" value="Cytochrome_P460"/>
    <property type="match status" value="1"/>
</dbReference>
<dbReference type="EMBL" id="JACHIP010000001">
    <property type="protein sequence ID" value="MBB5056176.1"/>
    <property type="molecule type" value="Genomic_DNA"/>
</dbReference>
<feature type="signal peptide" evidence="1">
    <location>
        <begin position="1"/>
        <end position="18"/>
    </location>
</feature>